<dbReference type="GO" id="GO:0016740">
    <property type="term" value="F:transferase activity"/>
    <property type="evidence" value="ECO:0007669"/>
    <property type="project" value="UniProtKB-KW"/>
</dbReference>
<dbReference type="Proteomes" id="UP000199642">
    <property type="component" value="Unassembled WGS sequence"/>
</dbReference>
<proteinExistence type="predicted"/>
<reference evidence="2" key="1">
    <citation type="submission" date="2016-10" db="EMBL/GenBank/DDBJ databases">
        <authorList>
            <person name="Varghese N."/>
            <person name="Submissions S."/>
        </authorList>
    </citation>
    <scope>NUCLEOTIDE SEQUENCE [LARGE SCALE GENOMIC DNA]</scope>
    <source>
        <strain evidence="2">DSM 19315</strain>
    </source>
</reference>
<dbReference type="InterPro" id="IPR010235">
    <property type="entry name" value="HepT"/>
</dbReference>
<keyword evidence="1" id="KW-0808">Transferase</keyword>
<dbReference type="OrthoDB" id="9810452at2"/>
<dbReference type="EMBL" id="FOPC01000001">
    <property type="protein sequence ID" value="SFG12955.1"/>
    <property type="molecule type" value="Genomic_DNA"/>
</dbReference>
<evidence type="ECO:0000313" key="1">
    <source>
        <dbReference type="EMBL" id="SFG12955.1"/>
    </source>
</evidence>
<protein>
    <submittedName>
        <fullName evidence="1">Nucleotidyltransferase substrate binding protein, HI0074 family</fullName>
    </submittedName>
</protein>
<sequence length="135" mass="15926">MEKDIRWIQRLDNFLKAVNLLVEVESLDLDELSQLEKEGIVQRFEYTLELGWKTLKDKMEFDGLILDRISPKVVIKEAFQAKYIDQVEVWLEMINDWNLLSHSYDLETFEAVIPDIQSVYTLLLASLAKKLSEIY</sequence>
<dbReference type="SUPFAM" id="SSF81593">
    <property type="entry name" value="Nucleotidyltransferase substrate binding subunit/domain"/>
    <property type="match status" value="1"/>
</dbReference>
<dbReference type="Pfam" id="PF08780">
    <property type="entry name" value="NTase_sub_bind"/>
    <property type="match status" value="1"/>
</dbReference>
<organism evidence="1 2">
    <name type="scientific">Algoriphagus hitonicola</name>
    <dbReference type="NCBI Taxonomy" id="435880"/>
    <lineage>
        <taxon>Bacteria</taxon>
        <taxon>Pseudomonadati</taxon>
        <taxon>Bacteroidota</taxon>
        <taxon>Cytophagia</taxon>
        <taxon>Cytophagales</taxon>
        <taxon>Cyclobacteriaceae</taxon>
        <taxon>Algoriphagus</taxon>
    </lineage>
</organism>
<dbReference type="STRING" id="435880.SAMN04487988_101510"/>
<evidence type="ECO:0000313" key="2">
    <source>
        <dbReference type="Proteomes" id="UP000199642"/>
    </source>
</evidence>
<dbReference type="RefSeq" id="WP_092788661.1">
    <property type="nucleotide sequence ID" value="NZ_FOPC01000001.1"/>
</dbReference>
<accession>A0A1I2P9Y3</accession>
<dbReference type="AlphaFoldDB" id="A0A1I2P9Y3"/>
<gene>
    <name evidence="1" type="ORF">SAMN04487988_101510</name>
</gene>
<name>A0A1I2P9Y3_9BACT</name>
<dbReference type="NCBIfam" id="TIGR01987">
    <property type="entry name" value="HI0074"/>
    <property type="match status" value="1"/>
</dbReference>
<dbReference type="Gene3D" id="1.20.120.330">
    <property type="entry name" value="Nucleotidyltransferases domain 2"/>
    <property type="match status" value="1"/>
</dbReference>
<keyword evidence="2" id="KW-1185">Reference proteome</keyword>